<accession>A0A9J5Y805</accession>
<dbReference type="InterPro" id="IPR017938">
    <property type="entry name" value="Riboflavin_synthase-like_b-brl"/>
</dbReference>
<keyword evidence="4" id="KW-0285">Flavoprotein</keyword>
<dbReference type="AlphaFoldDB" id="A0A9J5Y805"/>
<dbReference type="SUPFAM" id="SSF63380">
    <property type="entry name" value="Riboflavin synthase domain-like"/>
    <property type="match status" value="1"/>
</dbReference>
<dbReference type="Gene3D" id="1.10.238.10">
    <property type="entry name" value="EF-hand"/>
    <property type="match status" value="1"/>
</dbReference>
<keyword evidence="3" id="KW-0575">Peroxidase</keyword>
<dbReference type="FunFam" id="2.40.30.10:FF:000059">
    <property type="entry name" value="dual oxidase isoform X1"/>
    <property type="match status" value="1"/>
</dbReference>
<feature type="region of interest" description="Disordered" evidence="13">
    <location>
        <begin position="1"/>
        <end position="23"/>
    </location>
</feature>
<dbReference type="SUPFAM" id="SSF47473">
    <property type="entry name" value="EF-hand"/>
    <property type="match status" value="1"/>
</dbReference>
<dbReference type="Gene3D" id="2.40.30.10">
    <property type="entry name" value="Translation factors"/>
    <property type="match status" value="1"/>
</dbReference>
<feature type="transmembrane region" description="Helical" evidence="14">
    <location>
        <begin position="473"/>
        <end position="491"/>
    </location>
</feature>
<evidence type="ECO:0000256" key="3">
    <source>
        <dbReference type="ARBA" id="ARBA00022559"/>
    </source>
</evidence>
<evidence type="ECO:0000256" key="12">
    <source>
        <dbReference type="ARBA" id="ARBA00023136"/>
    </source>
</evidence>
<name>A0A9J5Y805_SOLCO</name>
<feature type="domain" description="FAD-binding FR-type" evidence="16">
    <location>
        <begin position="692"/>
        <end position="819"/>
    </location>
</feature>
<evidence type="ECO:0000256" key="8">
    <source>
        <dbReference type="ARBA" id="ARBA00022837"/>
    </source>
</evidence>
<evidence type="ECO:0000256" key="1">
    <source>
        <dbReference type="ARBA" id="ARBA00004141"/>
    </source>
</evidence>
<dbReference type="Pfam" id="PF08022">
    <property type="entry name" value="FAD_binding_8"/>
    <property type="match status" value="1"/>
</dbReference>
<gene>
    <name evidence="17" type="ORF">H5410_037426</name>
</gene>
<dbReference type="Pfam" id="PF01794">
    <property type="entry name" value="Ferric_reduct"/>
    <property type="match status" value="1"/>
</dbReference>
<feature type="domain" description="EF-hand" evidence="15">
    <location>
        <begin position="265"/>
        <end position="300"/>
    </location>
</feature>
<dbReference type="PROSITE" id="PS00018">
    <property type="entry name" value="EF_HAND_1"/>
    <property type="match status" value="1"/>
</dbReference>
<dbReference type="GO" id="GO:0009653">
    <property type="term" value="P:anatomical structure morphogenesis"/>
    <property type="evidence" value="ECO:0007669"/>
    <property type="project" value="UniProtKB-ARBA"/>
</dbReference>
<dbReference type="Proteomes" id="UP000824120">
    <property type="component" value="Chromosome 7"/>
</dbReference>
<keyword evidence="10 14" id="KW-1133">Transmembrane helix</keyword>
<evidence type="ECO:0000256" key="4">
    <source>
        <dbReference type="ARBA" id="ARBA00022630"/>
    </source>
</evidence>
<organism evidence="17 18">
    <name type="scientific">Solanum commersonii</name>
    <name type="common">Commerson's wild potato</name>
    <name type="synonym">Commerson's nightshade</name>
    <dbReference type="NCBI Taxonomy" id="4109"/>
    <lineage>
        <taxon>Eukaryota</taxon>
        <taxon>Viridiplantae</taxon>
        <taxon>Streptophyta</taxon>
        <taxon>Embryophyta</taxon>
        <taxon>Tracheophyta</taxon>
        <taxon>Spermatophyta</taxon>
        <taxon>Magnoliopsida</taxon>
        <taxon>eudicotyledons</taxon>
        <taxon>Gunneridae</taxon>
        <taxon>Pentapetalae</taxon>
        <taxon>asterids</taxon>
        <taxon>lamiids</taxon>
        <taxon>Solanales</taxon>
        <taxon>Solanaceae</taxon>
        <taxon>Solanoideae</taxon>
        <taxon>Solaneae</taxon>
        <taxon>Solanum</taxon>
    </lineage>
</organism>
<dbReference type="Pfam" id="PF08030">
    <property type="entry name" value="NAD_binding_6"/>
    <property type="match status" value="1"/>
</dbReference>
<dbReference type="SUPFAM" id="SSF52343">
    <property type="entry name" value="Ferredoxin reductase-like, C-terminal NADP-linked domain"/>
    <property type="match status" value="1"/>
</dbReference>
<dbReference type="GO" id="GO:0042742">
    <property type="term" value="P:defense response to bacterium"/>
    <property type="evidence" value="ECO:0007669"/>
    <property type="project" value="UniProtKB-ARBA"/>
</dbReference>
<evidence type="ECO:0000256" key="6">
    <source>
        <dbReference type="ARBA" id="ARBA00022723"/>
    </source>
</evidence>
<comment type="caution">
    <text evidence="17">The sequence shown here is derived from an EMBL/GenBank/DDBJ whole genome shotgun (WGS) entry which is preliminary data.</text>
</comment>
<feature type="region of interest" description="Disordered" evidence="13">
    <location>
        <begin position="856"/>
        <end position="883"/>
    </location>
</feature>
<dbReference type="InterPro" id="IPR013623">
    <property type="entry name" value="NADPH_Ox"/>
</dbReference>
<keyword evidence="18" id="KW-1185">Reference proteome</keyword>
<proteinExistence type="inferred from homology"/>
<comment type="subcellular location">
    <subcellularLocation>
        <location evidence="1">Membrane</location>
        <topology evidence="1">Multi-pass membrane protein</topology>
    </subcellularLocation>
</comment>
<dbReference type="CDD" id="cd06186">
    <property type="entry name" value="NOX_Duox_like_FAD_NADP"/>
    <property type="match status" value="1"/>
</dbReference>
<dbReference type="GO" id="GO:0016174">
    <property type="term" value="F:NAD(P)H oxidase H2O2-forming activity"/>
    <property type="evidence" value="ECO:0007669"/>
    <property type="project" value="TreeGrafter"/>
</dbReference>
<sequence length="1022" mass="115268">MQLKSFLRSSSLGSCSSKRSSYSRNFDLPEDIVVPAETLDTGGEYVGGAMLPIFLNDLRRNNDNDLVEVTLELDDNSIVLCSVAPTPSHINDEGSEEGEEGAPPNGFLARSASAASKLRRKFSWIRSPSVMSRTSAAASEVSDDNFQLHHTTNTLSAREEMKSKLKLVRSKSTAQRALGGLRFISKTTGESDTNVLWKKVEARFHALAKDGLLAREDFGECIGMVDSKEFAVGVFDALIRRRRQKAAKITKIELHDFWLQISDQSFDARLQIFFDMADSNGDGKITRDEVQELIMLSASANKLSKLKERADEYASLIMEELDPECLGYIELWQLETLLLQRDNYMTYSRPLSTTSVGWGQNLGTLNKTKNLVKRASYAFKCLVLDNWQRGWILLLWVMIMAGLFTWKFLQYRRRAAFQVMGYCLATAKGAAETLKLNMALILLPVCRNILTWLRSTRAKLLFPFDDNINFHKIIAYAIGVGILLHAVNHLACDFPRLINSSPEKFALIASDFDNVKPTFKSLLTGIEGVTGIAMVILMAIVFTLATSSFRRNVLKLPPPFSRLTGFNAFWYSHHLLAVVYVLLLVHGTFVFLVHQWWQKTTWMYISMPLLLYIAERSLRTCRSEHYAAKILKGPGKCRTTRVYCTYPYLVFLQEAVSTAQNCDSWSHGGNFTTSTPKTVVKKQIKHTEINMVAGREGKEQNRKPMKMVSVLPGDVFSLTMSKPNSFKYKSGQYIFLQCPTISSFEWHPFSITSAPGDDYLSVHIRMVGDWTNELKRVFTEDDSSACEIGRAKFRERGNVDQRGLPRLLVDGPYGAPAQDYQNYDVLLLVGLGIGATPFISILKDLLNNSRSEELDSTTETSASDDSWTSLASSSMASTGKKKSPRTKSAHFYWVTREPGSFEWFKGVMNEVAEMDHKGLIEMHNYLTSVYEEGDARSTLITMVQALNHAKHGVDILSGTQVRTHFARPNWKEVFNKIASKHPYSTVGVFYCGLPALAKELKKLSQELTYKTSTRFEFHKEYF</sequence>
<evidence type="ECO:0000256" key="7">
    <source>
        <dbReference type="ARBA" id="ARBA00022827"/>
    </source>
</evidence>
<dbReference type="CDD" id="cd00051">
    <property type="entry name" value="EFh"/>
    <property type="match status" value="1"/>
</dbReference>
<dbReference type="FunFam" id="3.40.50.80:FF:000028">
    <property type="entry name" value="Respiratory burst oxidase protein E"/>
    <property type="match status" value="1"/>
</dbReference>
<dbReference type="InterPro" id="IPR039261">
    <property type="entry name" value="FNR_nucleotide-bd"/>
</dbReference>
<comment type="similarity">
    <text evidence="2">Belongs to the RBOH (TC 5.B.1.3) family.</text>
</comment>
<evidence type="ECO:0000313" key="17">
    <source>
        <dbReference type="EMBL" id="KAG5596194.1"/>
    </source>
</evidence>
<feature type="transmembrane region" description="Helical" evidence="14">
    <location>
        <begin position="569"/>
        <end position="593"/>
    </location>
</feature>
<keyword evidence="9" id="KW-0521">NADP</keyword>
<keyword evidence="5 14" id="KW-0812">Transmembrane</keyword>
<dbReference type="GO" id="GO:0004601">
    <property type="term" value="F:peroxidase activity"/>
    <property type="evidence" value="ECO:0007669"/>
    <property type="project" value="UniProtKB-KW"/>
</dbReference>
<dbReference type="FunFam" id="1.10.238.10:FF:000049">
    <property type="entry name" value="Respiratory burst oxidase homolog A"/>
    <property type="match status" value="1"/>
</dbReference>
<dbReference type="Gene3D" id="3.40.50.80">
    <property type="entry name" value="Nucleotide-binding domain of ferredoxin-NADP reductase (FNR) module"/>
    <property type="match status" value="1"/>
</dbReference>
<evidence type="ECO:0000256" key="10">
    <source>
        <dbReference type="ARBA" id="ARBA00022989"/>
    </source>
</evidence>
<dbReference type="PANTHER" id="PTHR11972">
    <property type="entry name" value="NADPH OXIDASE"/>
    <property type="match status" value="1"/>
</dbReference>
<dbReference type="InterPro" id="IPR011992">
    <property type="entry name" value="EF-hand-dom_pair"/>
</dbReference>
<keyword evidence="7" id="KW-0274">FAD</keyword>
<dbReference type="InterPro" id="IPR013121">
    <property type="entry name" value="Fe_red_NAD-bd_6"/>
</dbReference>
<dbReference type="GO" id="GO:0005509">
    <property type="term" value="F:calcium ion binding"/>
    <property type="evidence" value="ECO:0007669"/>
    <property type="project" value="InterPro"/>
</dbReference>
<feature type="region of interest" description="Disordered" evidence="13">
    <location>
        <begin position="87"/>
        <end position="108"/>
    </location>
</feature>
<evidence type="ECO:0000256" key="2">
    <source>
        <dbReference type="ARBA" id="ARBA00007975"/>
    </source>
</evidence>
<feature type="compositionally biased region" description="Low complexity" evidence="13">
    <location>
        <begin position="857"/>
        <end position="878"/>
    </location>
</feature>
<evidence type="ECO:0000256" key="9">
    <source>
        <dbReference type="ARBA" id="ARBA00022857"/>
    </source>
</evidence>
<dbReference type="PANTHER" id="PTHR11972:SF44">
    <property type="entry name" value="RESPIRATORY BURST OXIDASE HOMOLOG PROTEIN E"/>
    <property type="match status" value="1"/>
</dbReference>
<keyword evidence="12 14" id="KW-0472">Membrane</keyword>
<dbReference type="InterPro" id="IPR050369">
    <property type="entry name" value="RBOH/FRE"/>
</dbReference>
<feature type="transmembrane region" description="Helical" evidence="14">
    <location>
        <begin position="390"/>
        <end position="409"/>
    </location>
</feature>
<keyword evidence="6" id="KW-0479">Metal-binding</keyword>
<evidence type="ECO:0000256" key="14">
    <source>
        <dbReference type="SAM" id="Phobius"/>
    </source>
</evidence>
<feature type="transmembrane region" description="Helical" evidence="14">
    <location>
        <begin position="529"/>
        <end position="549"/>
    </location>
</feature>
<dbReference type="PROSITE" id="PS50222">
    <property type="entry name" value="EF_HAND_2"/>
    <property type="match status" value="1"/>
</dbReference>
<evidence type="ECO:0000256" key="11">
    <source>
        <dbReference type="ARBA" id="ARBA00023002"/>
    </source>
</evidence>
<evidence type="ECO:0000259" key="16">
    <source>
        <dbReference type="PROSITE" id="PS51384"/>
    </source>
</evidence>
<dbReference type="PROSITE" id="PS51384">
    <property type="entry name" value="FAD_FR"/>
    <property type="match status" value="1"/>
</dbReference>
<dbReference type="OrthoDB" id="167398at2759"/>
<dbReference type="InterPro" id="IPR013130">
    <property type="entry name" value="Fe3_Rdtase_TM_dom"/>
</dbReference>
<evidence type="ECO:0000256" key="5">
    <source>
        <dbReference type="ARBA" id="ARBA00022692"/>
    </source>
</evidence>
<evidence type="ECO:0000313" key="18">
    <source>
        <dbReference type="Proteomes" id="UP000824120"/>
    </source>
</evidence>
<dbReference type="InterPro" id="IPR013112">
    <property type="entry name" value="FAD-bd_8"/>
</dbReference>
<dbReference type="GO" id="GO:0016175">
    <property type="term" value="F:superoxide-generating NAD(P)H oxidase activity"/>
    <property type="evidence" value="ECO:0007669"/>
    <property type="project" value="UniProtKB-ARBA"/>
</dbReference>
<dbReference type="InterPro" id="IPR018247">
    <property type="entry name" value="EF_Hand_1_Ca_BS"/>
</dbReference>
<dbReference type="InterPro" id="IPR002048">
    <property type="entry name" value="EF_hand_dom"/>
</dbReference>
<dbReference type="EMBL" id="JACXVP010000007">
    <property type="protein sequence ID" value="KAG5596194.1"/>
    <property type="molecule type" value="Genomic_DNA"/>
</dbReference>
<reference evidence="17 18" key="1">
    <citation type="submission" date="2020-09" db="EMBL/GenBank/DDBJ databases">
        <title>De no assembly of potato wild relative species, Solanum commersonii.</title>
        <authorList>
            <person name="Cho K."/>
        </authorList>
    </citation>
    <scope>NUCLEOTIDE SEQUENCE [LARGE SCALE GENOMIC DNA]</scope>
    <source>
        <strain evidence="17">LZ3.2</strain>
        <tissue evidence="17">Leaf</tissue>
    </source>
</reference>
<evidence type="ECO:0000259" key="15">
    <source>
        <dbReference type="PROSITE" id="PS50222"/>
    </source>
</evidence>
<dbReference type="Pfam" id="PF08414">
    <property type="entry name" value="NADPH_Ox"/>
    <property type="match status" value="1"/>
</dbReference>
<evidence type="ECO:0000256" key="13">
    <source>
        <dbReference type="SAM" id="MobiDB-lite"/>
    </source>
</evidence>
<protein>
    <submittedName>
        <fullName evidence="17">Uncharacterized protein</fullName>
    </submittedName>
</protein>
<keyword evidence="8" id="KW-0106">Calcium</keyword>
<keyword evidence="11" id="KW-0560">Oxidoreductase</keyword>
<dbReference type="InterPro" id="IPR017927">
    <property type="entry name" value="FAD-bd_FR_type"/>
</dbReference>
<dbReference type="GO" id="GO:0005886">
    <property type="term" value="C:plasma membrane"/>
    <property type="evidence" value="ECO:0007669"/>
    <property type="project" value="TreeGrafter"/>
</dbReference>